<comment type="subunit">
    <text evidence="7">Homodimer.</text>
</comment>
<protein>
    <recommendedName>
        <fullName evidence="4 7">dTDP-4-dehydrorhamnose 3,5-epimerase</fullName>
        <ecNumber evidence="3 7">5.1.3.13</ecNumber>
    </recommendedName>
    <alternativeName>
        <fullName evidence="7">Thymidine diphospho-4-keto-rhamnose 3,5-epimerase</fullName>
    </alternativeName>
</protein>
<proteinExistence type="inferred from homology"/>
<evidence type="ECO:0000256" key="5">
    <source>
        <dbReference type="PIRSR" id="PIRSR600888-1"/>
    </source>
</evidence>
<dbReference type="SUPFAM" id="SSF51182">
    <property type="entry name" value="RmlC-like cupins"/>
    <property type="match status" value="1"/>
</dbReference>
<keyword evidence="7 8" id="KW-0413">Isomerase</keyword>
<evidence type="ECO:0000256" key="6">
    <source>
        <dbReference type="PIRSR" id="PIRSR600888-3"/>
    </source>
</evidence>
<comment type="catalytic activity">
    <reaction evidence="1 7">
        <text>dTDP-4-dehydro-6-deoxy-alpha-D-glucose = dTDP-4-dehydro-beta-L-rhamnose</text>
        <dbReference type="Rhea" id="RHEA:16969"/>
        <dbReference type="ChEBI" id="CHEBI:57649"/>
        <dbReference type="ChEBI" id="CHEBI:62830"/>
        <dbReference type="EC" id="5.1.3.13"/>
    </reaction>
</comment>
<dbReference type="PANTHER" id="PTHR21047:SF2">
    <property type="entry name" value="THYMIDINE DIPHOSPHO-4-KETO-RHAMNOSE 3,5-EPIMERASE"/>
    <property type="match status" value="1"/>
</dbReference>
<evidence type="ECO:0000256" key="7">
    <source>
        <dbReference type="RuleBase" id="RU364069"/>
    </source>
</evidence>
<dbReference type="GO" id="GO:0008830">
    <property type="term" value="F:dTDP-4-dehydrorhamnose 3,5-epimerase activity"/>
    <property type="evidence" value="ECO:0007669"/>
    <property type="project" value="UniProtKB-UniRule"/>
</dbReference>
<evidence type="ECO:0000256" key="3">
    <source>
        <dbReference type="ARBA" id="ARBA00012098"/>
    </source>
</evidence>
<comment type="similarity">
    <text evidence="7">Belongs to the dTDP-4-dehydrorhamnose 3,5-epimerase family.</text>
</comment>
<dbReference type="Pfam" id="PF00908">
    <property type="entry name" value="dTDP_sugar_isom"/>
    <property type="match status" value="1"/>
</dbReference>
<comment type="caution">
    <text evidence="8">The sequence shown here is derived from an EMBL/GenBank/DDBJ whole genome shotgun (WGS) entry which is preliminary data.</text>
</comment>
<dbReference type="EMBL" id="VHQI01000005">
    <property type="protein sequence ID" value="TPW42498.1"/>
    <property type="molecule type" value="Genomic_DNA"/>
</dbReference>
<dbReference type="Gene3D" id="2.60.120.10">
    <property type="entry name" value="Jelly Rolls"/>
    <property type="match status" value="1"/>
</dbReference>
<dbReference type="UniPathway" id="UPA00124"/>
<keyword evidence="9" id="KW-1185">Reference proteome</keyword>
<name>A0A506VAB0_9GAMM</name>
<gene>
    <name evidence="8" type="primary">rfbC</name>
    <name evidence="8" type="ORF">FKM52_10770</name>
</gene>
<dbReference type="RefSeq" id="WP_141176166.1">
    <property type="nucleotide sequence ID" value="NZ_JBHUFX010000008.1"/>
</dbReference>
<sequence>MKVLSTKFNDVKIIIPDIYSDSRGFFYESYNSSDFESVVGKPVYFKQDNQSKSKKNVIRGLHYQLQPDAQGKLIHVLKGKILDVIVDVKAGSETLGQWYGIVLSDTNNYQLWIPAGYAHGFAALTDEVEIFYKATNYYNPEKERIIKWNDPDINIDWGIDNPIISSKDENGCLFKNADYIEI</sequence>
<feature type="active site" description="Proton donor" evidence="5">
    <location>
        <position position="132"/>
    </location>
</feature>
<feature type="site" description="Participates in a stacking interaction with the thymidine ring of dTDP-4-oxo-6-deoxyglucose" evidence="6">
    <location>
        <position position="138"/>
    </location>
</feature>
<comment type="function">
    <text evidence="2 7">Catalyzes the epimerization of the C3' and C5'positions of dTDP-6-deoxy-D-xylo-4-hexulose, forming dTDP-6-deoxy-L-lyxo-4-hexulose.</text>
</comment>
<evidence type="ECO:0000256" key="1">
    <source>
        <dbReference type="ARBA" id="ARBA00001298"/>
    </source>
</evidence>
<comment type="pathway">
    <text evidence="7">Carbohydrate biosynthesis; dTDP-L-rhamnose biosynthesis.</text>
</comment>
<evidence type="ECO:0000256" key="4">
    <source>
        <dbReference type="ARBA" id="ARBA00019595"/>
    </source>
</evidence>
<dbReference type="GO" id="GO:0000271">
    <property type="term" value="P:polysaccharide biosynthetic process"/>
    <property type="evidence" value="ECO:0007669"/>
    <property type="project" value="TreeGrafter"/>
</dbReference>
<dbReference type="InterPro" id="IPR011051">
    <property type="entry name" value="RmlC_Cupin_sf"/>
</dbReference>
<feature type="active site" description="Proton acceptor" evidence="5">
    <location>
        <position position="62"/>
    </location>
</feature>
<dbReference type="CDD" id="cd00438">
    <property type="entry name" value="cupin_RmlC"/>
    <property type="match status" value="1"/>
</dbReference>
<accession>A0A506VAB0</accession>
<dbReference type="Proteomes" id="UP000319523">
    <property type="component" value="Unassembled WGS sequence"/>
</dbReference>
<dbReference type="OrthoDB" id="9800680at2"/>
<evidence type="ECO:0000313" key="9">
    <source>
        <dbReference type="Proteomes" id="UP000319523"/>
    </source>
</evidence>
<dbReference type="PANTHER" id="PTHR21047">
    <property type="entry name" value="DTDP-6-DEOXY-D-GLUCOSE-3,5 EPIMERASE"/>
    <property type="match status" value="1"/>
</dbReference>
<evidence type="ECO:0000256" key="2">
    <source>
        <dbReference type="ARBA" id="ARBA00001997"/>
    </source>
</evidence>
<dbReference type="NCBIfam" id="TIGR01221">
    <property type="entry name" value="rmlC"/>
    <property type="match status" value="1"/>
</dbReference>
<dbReference type="EC" id="5.1.3.13" evidence="3 7"/>
<dbReference type="AlphaFoldDB" id="A0A506VAB0"/>
<dbReference type="InterPro" id="IPR000888">
    <property type="entry name" value="RmlC-like"/>
</dbReference>
<dbReference type="GO" id="GO:0019305">
    <property type="term" value="P:dTDP-rhamnose biosynthetic process"/>
    <property type="evidence" value="ECO:0007669"/>
    <property type="project" value="UniProtKB-UniRule"/>
</dbReference>
<reference evidence="8 9" key="1">
    <citation type="submission" date="2019-06" db="EMBL/GenBank/DDBJ databases">
        <authorList>
            <person name="Yang Y."/>
        </authorList>
    </citation>
    <scope>NUCLEOTIDE SEQUENCE [LARGE SCALE GENOMIC DNA]</scope>
    <source>
        <strain evidence="8 9">BIT-26</strain>
    </source>
</reference>
<evidence type="ECO:0000313" key="8">
    <source>
        <dbReference type="EMBL" id="TPW42498.1"/>
    </source>
</evidence>
<dbReference type="InterPro" id="IPR014710">
    <property type="entry name" value="RmlC-like_jellyroll"/>
</dbReference>
<dbReference type="GO" id="GO:0005829">
    <property type="term" value="C:cytosol"/>
    <property type="evidence" value="ECO:0007669"/>
    <property type="project" value="TreeGrafter"/>
</dbReference>
<organism evidence="8 9">
    <name type="scientific">Mixta tenebrionis</name>
    <dbReference type="NCBI Taxonomy" id="2562439"/>
    <lineage>
        <taxon>Bacteria</taxon>
        <taxon>Pseudomonadati</taxon>
        <taxon>Pseudomonadota</taxon>
        <taxon>Gammaproteobacteria</taxon>
        <taxon>Enterobacterales</taxon>
        <taxon>Erwiniaceae</taxon>
        <taxon>Mixta</taxon>
    </lineage>
</organism>